<reference evidence="1 2" key="1">
    <citation type="submission" date="2017-08" db="EMBL/GenBank/DDBJ databases">
        <title>Pusillimonas indicus sp. nov., a member of the family Alcaligenaceae isolated from surface seawater.</title>
        <authorList>
            <person name="Li J."/>
        </authorList>
    </citation>
    <scope>NUCLEOTIDE SEQUENCE [LARGE SCALE GENOMIC DNA]</scope>
    <source>
        <strain evidence="1 2">L52-1-41</strain>
    </source>
</reference>
<sequence>MQPPLRWQDFSTTPTENFHPFGDELATFLLEDEQLDLLSHCGWMDGGCLVLACALSQWSMGQLSPQAWIRPRAGDQVVVDHYAVAIELEGEWLFLDGDGLGTAADFEYKMQLECGQAGYLASAPMTYYKKACLGQRPCEEANLYPGNPVPRLVKALSQHFGDFEVDRVLLGWPNMELERESQRIV</sequence>
<evidence type="ECO:0000313" key="1">
    <source>
        <dbReference type="EMBL" id="RIY41144.1"/>
    </source>
</evidence>
<dbReference type="Proteomes" id="UP000266206">
    <property type="component" value="Unassembled WGS sequence"/>
</dbReference>
<proteinExistence type="predicted"/>
<dbReference type="RefSeq" id="WP_119516134.1">
    <property type="nucleotide sequence ID" value="NZ_NQYH01000005.1"/>
</dbReference>
<organism evidence="1 2">
    <name type="scientific">Neopusillimonas maritima</name>
    <dbReference type="NCBI Taxonomy" id="2026239"/>
    <lineage>
        <taxon>Bacteria</taxon>
        <taxon>Pseudomonadati</taxon>
        <taxon>Pseudomonadota</taxon>
        <taxon>Betaproteobacteria</taxon>
        <taxon>Burkholderiales</taxon>
        <taxon>Alcaligenaceae</taxon>
        <taxon>Neopusillimonas</taxon>
    </lineage>
</organism>
<evidence type="ECO:0000313" key="2">
    <source>
        <dbReference type="Proteomes" id="UP000266206"/>
    </source>
</evidence>
<dbReference type="EMBL" id="NQYH01000005">
    <property type="protein sequence ID" value="RIY41144.1"/>
    <property type="molecule type" value="Genomic_DNA"/>
</dbReference>
<protein>
    <submittedName>
        <fullName evidence="1">Uncharacterized protein</fullName>
    </submittedName>
</protein>
<accession>A0A3A1YXD6</accession>
<gene>
    <name evidence="1" type="ORF">CJP73_08340</name>
</gene>
<name>A0A3A1YXD6_9BURK</name>
<dbReference type="AlphaFoldDB" id="A0A3A1YXD6"/>
<comment type="caution">
    <text evidence="1">The sequence shown here is derived from an EMBL/GenBank/DDBJ whole genome shotgun (WGS) entry which is preliminary data.</text>
</comment>
<dbReference type="OrthoDB" id="9783727at2"/>